<dbReference type="STRING" id="54.SAMN02745121_01391"/>
<dbReference type="AlphaFoldDB" id="A0A1I1UXN6"/>
<protein>
    <submittedName>
        <fullName evidence="1">Uncharacterized protein</fullName>
    </submittedName>
</protein>
<dbReference type="Proteomes" id="UP000199400">
    <property type="component" value="Unassembled WGS sequence"/>
</dbReference>
<keyword evidence="2" id="KW-1185">Reference proteome</keyword>
<name>A0A1I1UXN6_9BACT</name>
<evidence type="ECO:0000313" key="2">
    <source>
        <dbReference type="Proteomes" id="UP000199400"/>
    </source>
</evidence>
<dbReference type="Pfam" id="PF21851">
    <property type="entry name" value="DUF6910"/>
    <property type="match status" value="1"/>
</dbReference>
<evidence type="ECO:0000313" key="1">
    <source>
        <dbReference type="EMBL" id="SFD75592.1"/>
    </source>
</evidence>
<gene>
    <name evidence="1" type="ORF">SAMN02745121_01391</name>
</gene>
<dbReference type="InterPro" id="IPR053852">
    <property type="entry name" value="DUF6910"/>
</dbReference>
<dbReference type="EMBL" id="FOMX01000004">
    <property type="protein sequence ID" value="SFD75592.1"/>
    <property type="molecule type" value="Genomic_DNA"/>
</dbReference>
<sequence>MNMSPAPLRLHHLRDLELSAASGLVRRGGWSFVVADDELELHAYPEVGPPRRYPLRAGVLPREPAARKREKPDFEALCPWDGGALLALGSGSRPNRQAGVVIHVAEDMSSATCSEFSLAPLHAALAGQVPELNLEGAAVWGDHLVLLQRGNGVGNRNALVRLDRAGVAAAVTARAAWTAALIRDLAFVDLGDVAGVPYTVTDAAALPDGGLLLTAAAEDSRDTYADGACLGSALVRLDPPHQVTWRLALPGRHKFEGVWAEPDGDLVRVHLVADADDPSVRAPLHVTTLDPRTGLPR</sequence>
<accession>A0A1I1UXN6</accession>
<proteinExistence type="predicted"/>
<organism evidence="1 2">
    <name type="scientific">Nannocystis exedens</name>
    <dbReference type="NCBI Taxonomy" id="54"/>
    <lineage>
        <taxon>Bacteria</taxon>
        <taxon>Pseudomonadati</taxon>
        <taxon>Myxococcota</taxon>
        <taxon>Polyangia</taxon>
        <taxon>Nannocystales</taxon>
        <taxon>Nannocystaceae</taxon>
        <taxon>Nannocystis</taxon>
    </lineage>
</organism>
<reference evidence="2" key="1">
    <citation type="submission" date="2016-10" db="EMBL/GenBank/DDBJ databases">
        <authorList>
            <person name="Varghese N."/>
            <person name="Submissions S."/>
        </authorList>
    </citation>
    <scope>NUCLEOTIDE SEQUENCE [LARGE SCALE GENOMIC DNA]</scope>
    <source>
        <strain evidence="2">ATCC 25963</strain>
    </source>
</reference>